<dbReference type="GO" id="GO:0046685">
    <property type="term" value="P:response to arsenic-containing substance"/>
    <property type="evidence" value="ECO:0007669"/>
    <property type="project" value="UniProtKB-KW"/>
</dbReference>
<dbReference type="InterPro" id="IPR036249">
    <property type="entry name" value="Thioredoxin-like_sf"/>
</dbReference>
<keyword evidence="2" id="KW-0059">Arsenical resistance</keyword>
<dbReference type="RefSeq" id="WP_187569996.1">
    <property type="nucleotide sequence ID" value="NZ_CP060711.1"/>
</dbReference>
<keyword evidence="9" id="KW-1185">Reference proteome</keyword>
<evidence type="ECO:0000256" key="4">
    <source>
        <dbReference type="ARBA" id="ARBA00038969"/>
    </source>
</evidence>
<gene>
    <name evidence="8" type="primary">arsC</name>
    <name evidence="8" type="ORF">H9L17_13830</name>
</gene>
<dbReference type="Proteomes" id="UP000515977">
    <property type="component" value="Chromosome"/>
</dbReference>
<evidence type="ECO:0000256" key="7">
    <source>
        <dbReference type="RuleBase" id="RU362029"/>
    </source>
</evidence>
<keyword evidence="3 7" id="KW-0560">Oxidoreductase</keyword>
<evidence type="ECO:0000256" key="1">
    <source>
        <dbReference type="ARBA" id="ARBA00007198"/>
    </source>
</evidence>
<dbReference type="PANTHER" id="PTHR30041:SF5">
    <property type="entry name" value="ARSENATE REDUCTASE-RELATED"/>
    <property type="match status" value="1"/>
</dbReference>
<evidence type="ECO:0000256" key="5">
    <source>
        <dbReference type="ARBA" id="ARBA00039879"/>
    </source>
</evidence>
<dbReference type="NCBIfam" id="TIGR00014">
    <property type="entry name" value="arsC"/>
    <property type="match status" value="1"/>
</dbReference>
<dbReference type="PANTHER" id="PTHR30041">
    <property type="entry name" value="ARSENATE REDUCTASE"/>
    <property type="match status" value="1"/>
</dbReference>
<dbReference type="PROSITE" id="PS51353">
    <property type="entry name" value="ARSC"/>
    <property type="match status" value="1"/>
</dbReference>
<comment type="catalytic activity">
    <reaction evidence="7">
        <text>[glutaredoxin]-dithiol + arsenate + glutathione + H(+) = glutathionyl-S-S-[glutaredoxin] + arsenite + H2O</text>
        <dbReference type="Rhea" id="RHEA:22016"/>
        <dbReference type="Rhea" id="RHEA-COMP:10729"/>
        <dbReference type="Rhea" id="RHEA-COMP:17668"/>
        <dbReference type="ChEBI" id="CHEBI:15377"/>
        <dbReference type="ChEBI" id="CHEBI:15378"/>
        <dbReference type="ChEBI" id="CHEBI:29242"/>
        <dbReference type="ChEBI" id="CHEBI:29950"/>
        <dbReference type="ChEBI" id="CHEBI:48597"/>
        <dbReference type="ChEBI" id="CHEBI:57925"/>
        <dbReference type="ChEBI" id="CHEBI:146199"/>
        <dbReference type="EC" id="1.20.4.1"/>
    </reaction>
</comment>
<dbReference type="CDD" id="cd03034">
    <property type="entry name" value="ArsC_ArsC"/>
    <property type="match status" value="1"/>
</dbReference>
<name>A0A7G9QSA9_9GAMM</name>
<reference evidence="8 9" key="1">
    <citation type="submission" date="2020-08" db="EMBL/GenBank/DDBJ databases">
        <title>Genome sequence of Thermomonas brevis KACC 16975T.</title>
        <authorList>
            <person name="Hyun D.-W."/>
            <person name="Bae J.-W."/>
        </authorList>
    </citation>
    <scope>NUCLEOTIDE SEQUENCE [LARGE SCALE GENOMIC DNA]</scope>
    <source>
        <strain evidence="8 9">KACC 16975</strain>
    </source>
</reference>
<organism evidence="8 9">
    <name type="scientific">Thermomonas brevis</name>
    <dbReference type="NCBI Taxonomy" id="215691"/>
    <lineage>
        <taxon>Bacteria</taxon>
        <taxon>Pseudomonadati</taxon>
        <taxon>Pseudomonadota</taxon>
        <taxon>Gammaproteobacteria</taxon>
        <taxon>Lysobacterales</taxon>
        <taxon>Lysobacteraceae</taxon>
        <taxon>Thermomonas</taxon>
    </lineage>
</organism>
<evidence type="ECO:0000313" key="9">
    <source>
        <dbReference type="Proteomes" id="UP000515977"/>
    </source>
</evidence>
<protein>
    <recommendedName>
        <fullName evidence="5 7">Arsenate reductase</fullName>
        <ecNumber evidence="4 7">1.20.4.1</ecNumber>
    </recommendedName>
</protein>
<dbReference type="GO" id="GO:0008794">
    <property type="term" value="F:arsenate reductase (glutaredoxin) activity"/>
    <property type="evidence" value="ECO:0007669"/>
    <property type="project" value="UniProtKB-UniRule"/>
</dbReference>
<dbReference type="SUPFAM" id="SSF52833">
    <property type="entry name" value="Thioredoxin-like"/>
    <property type="match status" value="1"/>
</dbReference>
<proteinExistence type="inferred from homology"/>
<dbReference type="KEGG" id="tbv:H9L17_13830"/>
<dbReference type="EC" id="1.20.4.1" evidence="4 7"/>
<evidence type="ECO:0000256" key="2">
    <source>
        <dbReference type="ARBA" id="ARBA00022849"/>
    </source>
</evidence>
<evidence type="ECO:0000313" key="8">
    <source>
        <dbReference type="EMBL" id="QNN46234.1"/>
    </source>
</evidence>
<dbReference type="InterPro" id="IPR006659">
    <property type="entry name" value="Arsenate_reductase"/>
</dbReference>
<dbReference type="EMBL" id="CP060711">
    <property type="protein sequence ID" value="QNN46234.1"/>
    <property type="molecule type" value="Genomic_DNA"/>
</dbReference>
<dbReference type="Pfam" id="PF03960">
    <property type="entry name" value="ArsC"/>
    <property type="match status" value="1"/>
</dbReference>
<sequence length="118" mass="12949">MSGRVEIWHRPTCSNSRGALEILREAGIEPVVVDYIAQPPSVERLRQAIADAGLSVRDAIRSKEPDYAARGLGDPSLSDDALLEAMVAAPILINRPFVFTDKGVRLCRPPETVRELLD</sequence>
<evidence type="ECO:0000256" key="6">
    <source>
        <dbReference type="PROSITE-ProRule" id="PRU01282"/>
    </source>
</evidence>
<dbReference type="AlphaFoldDB" id="A0A7G9QSA9"/>
<dbReference type="InterPro" id="IPR006660">
    <property type="entry name" value="Arsenate_reductase-like"/>
</dbReference>
<dbReference type="Gene3D" id="3.40.30.10">
    <property type="entry name" value="Glutaredoxin"/>
    <property type="match status" value="1"/>
</dbReference>
<accession>A0A7G9QSA9</accession>
<comment type="similarity">
    <text evidence="1 6 7">Belongs to the ArsC family.</text>
</comment>
<evidence type="ECO:0000256" key="3">
    <source>
        <dbReference type="ARBA" id="ARBA00023002"/>
    </source>
</evidence>